<dbReference type="HAMAP" id="MF_00218">
    <property type="entry name" value="URO_D"/>
    <property type="match status" value="1"/>
</dbReference>
<dbReference type="GO" id="GO:0004852">
    <property type="term" value="F:uroporphyrinogen-III synthase activity"/>
    <property type="evidence" value="ECO:0007669"/>
    <property type="project" value="InterPro"/>
</dbReference>
<evidence type="ECO:0000256" key="2">
    <source>
        <dbReference type="ARBA" id="ARBA00004804"/>
    </source>
</evidence>
<dbReference type="InterPro" id="IPR000257">
    <property type="entry name" value="Uroporphyrinogen_deCOase"/>
</dbReference>
<feature type="binding site" evidence="10">
    <location>
        <position position="616"/>
    </location>
    <ligand>
        <name>substrate</name>
    </ligand>
</feature>
<dbReference type="GO" id="GO:0005829">
    <property type="term" value="C:cytosol"/>
    <property type="evidence" value="ECO:0007669"/>
    <property type="project" value="UniProtKB-SubCell"/>
</dbReference>
<dbReference type="EMBL" id="CP036433">
    <property type="protein sequence ID" value="QDU94324.1"/>
    <property type="molecule type" value="Genomic_DNA"/>
</dbReference>
<keyword evidence="15" id="KW-1185">Reference proteome</keyword>
<dbReference type="InterPro" id="IPR036108">
    <property type="entry name" value="4pyrrol_syn_uPrphyn_synt_sf"/>
</dbReference>
<dbReference type="InterPro" id="IPR038071">
    <property type="entry name" value="UROD/MetE-like_sf"/>
</dbReference>
<dbReference type="InterPro" id="IPR003754">
    <property type="entry name" value="4pyrrol_synth_uPrphyn_synth"/>
</dbReference>
<evidence type="ECO:0000256" key="7">
    <source>
        <dbReference type="ARBA" id="ARBA00022793"/>
    </source>
</evidence>
<evidence type="ECO:0000259" key="13">
    <source>
        <dbReference type="PROSITE" id="PS00907"/>
    </source>
</evidence>
<comment type="catalytic activity">
    <reaction evidence="10">
        <text>uroporphyrinogen III + 4 H(+) = coproporphyrinogen III + 4 CO2</text>
        <dbReference type="Rhea" id="RHEA:19865"/>
        <dbReference type="ChEBI" id="CHEBI:15378"/>
        <dbReference type="ChEBI" id="CHEBI:16526"/>
        <dbReference type="ChEBI" id="CHEBI:57308"/>
        <dbReference type="ChEBI" id="CHEBI:57309"/>
        <dbReference type="EC" id="4.1.1.37"/>
    </reaction>
</comment>
<evidence type="ECO:0000256" key="11">
    <source>
        <dbReference type="RuleBase" id="RU004169"/>
    </source>
</evidence>
<feature type="binding site" evidence="10">
    <location>
        <position position="503"/>
    </location>
    <ligand>
        <name>substrate</name>
    </ligand>
</feature>
<dbReference type="OrthoDB" id="9806656at2"/>
<dbReference type="SUPFAM" id="SSF69618">
    <property type="entry name" value="HemD-like"/>
    <property type="match status" value="1"/>
</dbReference>
<evidence type="ECO:0000256" key="1">
    <source>
        <dbReference type="ARBA" id="ARBA00004514"/>
    </source>
</evidence>
<feature type="domain" description="Uroporphyrinogen decarboxylase (URO-D)" evidence="13">
    <location>
        <begin position="436"/>
        <end position="452"/>
    </location>
</feature>
<dbReference type="Pfam" id="PF01208">
    <property type="entry name" value="URO-D"/>
    <property type="match status" value="1"/>
</dbReference>
<dbReference type="PANTHER" id="PTHR21091">
    <property type="entry name" value="METHYLTETRAHYDROFOLATE:HOMOCYSTEINE METHYLTRANSFERASE RELATED"/>
    <property type="match status" value="1"/>
</dbReference>
<dbReference type="NCBIfam" id="TIGR01464">
    <property type="entry name" value="hemE"/>
    <property type="match status" value="1"/>
</dbReference>
<sequence length="640" mass="70178">MNKNGNFNGLRVAAFESRRADDLTRLIERSGGVPFVSPSMREAPLENQSAAIEFAQEILTGQIDVVIFLTGVGFHQMLAAIEKSIDRQRYLDALSDIVTIARGPKPAFAMSEVGLSPTFRVPEPNTWREVLNLIDTQLPIANQSVGIQEYGKTNPSLLAGLEARGARVSNVRIYSWELPDDCGPLEANVRRLAAGEIDVALFTSAHQLTNLFESADKLGLREETHRGLRQAVIASIGPTTSEALRDFDLPIDLEPEHPKMGPLVAAAASRAAELRQRKLQVSTMFSGPASHSSDENASWYDSPFMKACRREPTDVTPVWLMRQAGRYMAEYREVRAKTSFLELCKNPQLCSEVMCTAVARLGVDAAIIFSDLLPILEPMGLDLEFVQGDGPVIHNPLREAIDVDRVRELEAIDELQYVVETVSRTRADLPEDIPLIGFAGSPFTLASYAIEGGSSRQYLNTKILMLTDEGAWSELMSKLARAVTLYLNAQIAAGAQCVQLFDSWVGCLGPDDYRRYVLPYIQQIVENLTPGTPVINFATGNPALLPLLAESGAAVVGVDWRIRLDDAWKTIGHDRAVQGNMEPSVLLTNPAEIRRRAGEVLDQAGGRPGHIFNLGHGVHQQTPVDNAIALVDAVHELSSR</sequence>
<keyword evidence="6 10" id="KW-0963">Cytoplasm</keyword>
<keyword evidence="7 10" id="KW-0210">Decarboxylase</keyword>
<comment type="function">
    <text evidence="10">Catalyzes the decarboxylation of four acetate groups of uroporphyrinogen-III to yield coproporphyrinogen-III.</text>
</comment>
<dbReference type="FunFam" id="3.20.20.210:FF:000008">
    <property type="entry name" value="Uroporphyrinogen decarboxylase"/>
    <property type="match status" value="1"/>
</dbReference>
<reference evidence="14 15" key="1">
    <citation type="submission" date="2019-02" db="EMBL/GenBank/DDBJ databases">
        <title>Deep-cultivation of Planctomycetes and their phenomic and genomic characterization uncovers novel biology.</title>
        <authorList>
            <person name="Wiegand S."/>
            <person name="Jogler M."/>
            <person name="Boedeker C."/>
            <person name="Pinto D."/>
            <person name="Vollmers J."/>
            <person name="Rivas-Marin E."/>
            <person name="Kohn T."/>
            <person name="Peeters S.H."/>
            <person name="Heuer A."/>
            <person name="Rast P."/>
            <person name="Oberbeckmann S."/>
            <person name="Bunk B."/>
            <person name="Jeske O."/>
            <person name="Meyerdierks A."/>
            <person name="Storesund J.E."/>
            <person name="Kallscheuer N."/>
            <person name="Luecker S."/>
            <person name="Lage O.M."/>
            <person name="Pohl T."/>
            <person name="Merkel B.J."/>
            <person name="Hornburger P."/>
            <person name="Mueller R.-W."/>
            <person name="Bruemmer F."/>
            <person name="Labrenz M."/>
            <person name="Spormann A.M."/>
            <person name="Op den Camp H."/>
            <person name="Overmann J."/>
            <person name="Amann R."/>
            <person name="Jetten M.S.M."/>
            <person name="Mascher T."/>
            <person name="Medema M.H."/>
            <person name="Devos D.P."/>
            <person name="Kaster A.-K."/>
            <person name="Ovreas L."/>
            <person name="Rohde M."/>
            <person name="Galperin M.Y."/>
            <person name="Jogler C."/>
        </authorList>
    </citation>
    <scope>NUCLEOTIDE SEQUENCE [LARGE SCALE GENOMIC DNA]</scope>
    <source>
        <strain evidence="14 15">Pla85_3_4</strain>
    </source>
</reference>
<comment type="subcellular location">
    <subcellularLocation>
        <location evidence="1">Cytoplasm</location>
        <location evidence="1">Cytosol</location>
    </subcellularLocation>
</comment>
<keyword evidence="8 10" id="KW-0456">Lyase</keyword>
<dbReference type="Gene3D" id="3.20.20.210">
    <property type="match status" value="1"/>
</dbReference>
<evidence type="ECO:0000256" key="5">
    <source>
        <dbReference type="ARBA" id="ARBA00012288"/>
    </source>
</evidence>
<proteinExistence type="inferred from homology"/>
<dbReference type="GO" id="GO:0004853">
    <property type="term" value="F:uroporphyrinogen decarboxylase activity"/>
    <property type="evidence" value="ECO:0007669"/>
    <property type="project" value="UniProtKB-UniRule"/>
</dbReference>
<accession>A0A518DR75</accession>
<dbReference type="UniPathway" id="UPA00251">
    <property type="reaction ID" value="UER00321"/>
</dbReference>
<evidence type="ECO:0000256" key="3">
    <source>
        <dbReference type="ARBA" id="ARBA00009935"/>
    </source>
</evidence>
<dbReference type="CDD" id="cd00717">
    <property type="entry name" value="URO-D"/>
    <property type="match status" value="1"/>
</dbReference>
<name>A0A518DR75_9BACT</name>
<evidence type="ECO:0000256" key="9">
    <source>
        <dbReference type="ARBA" id="ARBA00023244"/>
    </source>
</evidence>
<organism evidence="14 15">
    <name type="scientific">Lignipirellula cremea</name>
    <dbReference type="NCBI Taxonomy" id="2528010"/>
    <lineage>
        <taxon>Bacteria</taxon>
        <taxon>Pseudomonadati</taxon>
        <taxon>Planctomycetota</taxon>
        <taxon>Planctomycetia</taxon>
        <taxon>Pirellulales</taxon>
        <taxon>Pirellulaceae</taxon>
        <taxon>Lignipirellula</taxon>
    </lineage>
</organism>
<evidence type="ECO:0000256" key="10">
    <source>
        <dbReference type="HAMAP-Rule" id="MF_00218"/>
    </source>
</evidence>
<feature type="domain" description="Uroporphyrinogen decarboxylase (URO-D)" evidence="12">
    <location>
        <begin position="317"/>
        <end position="326"/>
    </location>
</feature>
<comment type="pathway">
    <text evidence="2 10">Porphyrin-containing compound metabolism; protoporphyrin-IX biosynthesis; coproporphyrinogen-III from 5-aminolevulinate: step 4/4.</text>
</comment>
<comment type="similarity">
    <text evidence="3 10 11">Belongs to the uroporphyrinogen decarboxylase family.</text>
</comment>
<dbReference type="SUPFAM" id="SSF51726">
    <property type="entry name" value="UROD/MetE-like"/>
    <property type="match status" value="1"/>
</dbReference>
<evidence type="ECO:0000313" key="15">
    <source>
        <dbReference type="Proteomes" id="UP000317648"/>
    </source>
</evidence>
<dbReference type="InterPro" id="IPR006361">
    <property type="entry name" value="Uroporphyrinogen_deCO2ase_HemE"/>
</dbReference>
<dbReference type="Proteomes" id="UP000317648">
    <property type="component" value="Chromosome"/>
</dbReference>
<evidence type="ECO:0000256" key="8">
    <source>
        <dbReference type="ARBA" id="ARBA00023239"/>
    </source>
</evidence>
<dbReference type="PANTHER" id="PTHR21091:SF169">
    <property type="entry name" value="UROPORPHYRINOGEN DECARBOXYLASE"/>
    <property type="match status" value="1"/>
</dbReference>
<dbReference type="GO" id="GO:0006782">
    <property type="term" value="P:protoporphyrinogen IX biosynthetic process"/>
    <property type="evidence" value="ECO:0007669"/>
    <property type="project" value="UniProtKB-UniRule"/>
</dbReference>
<comment type="caution">
    <text evidence="10">Lacks conserved residue(s) required for the propagation of feature annotation.</text>
</comment>
<gene>
    <name evidence="10 14" type="primary">hemE</name>
    <name evidence="14" type="ORF">Pla8534_21130</name>
</gene>
<comment type="subunit">
    <text evidence="4 10">Homodimer.</text>
</comment>
<dbReference type="Gene3D" id="3.40.50.10090">
    <property type="match status" value="2"/>
</dbReference>
<feature type="site" description="Transition state stabilizer" evidence="10">
    <location>
        <position position="371"/>
    </location>
</feature>
<evidence type="ECO:0000259" key="12">
    <source>
        <dbReference type="PROSITE" id="PS00906"/>
    </source>
</evidence>
<dbReference type="PROSITE" id="PS00907">
    <property type="entry name" value="UROD_2"/>
    <property type="match status" value="1"/>
</dbReference>
<evidence type="ECO:0000313" key="14">
    <source>
        <dbReference type="EMBL" id="QDU94324.1"/>
    </source>
</evidence>
<evidence type="ECO:0000256" key="6">
    <source>
        <dbReference type="ARBA" id="ARBA00022490"/>
    </source>
</evidence>
<feature type="binding site" evidence="10">
    <location>
        <position position="448"/>
    </location>
    <ligand>
        <name>substrate</name>
    </ligand>
</feature>
<protein>
    <recommendedName>
        <fullName evidence="5 10">Uroporphyrinogen decarboxylase</fullName>
        <shortName evidence="10">UPD</shortName>
        <shortName evidence="10">URO-D</shortName>
        <ecNumber evidence="5 10">4.1.1.37</ecNumber>
    </recommendedName>
</protein>
<dbReference type="AlphaFoldDB" id="A0A518DR75"/>
<dbReference type="EC" id="4.1.1.37" evidence="5 10"/>
<dbReference type="CDD" id="cd06578">
    <property type="entry name" value="HemD"/>
    <property type="match status" value="1"/>
</dbReference>
<evidence type="ECO:0000256" key="4">
    <source>
        <dbReference type="ARBA" id="ARBA00011738"/>
    </source>
</evidence>
<dbReference type="RefSeq" id="WP_145052549.1">
    <property type="nucleotide sequence ID" value="NZ_CP036433.1"/>
</dbReference>
<feature type="binding site" evidence="10">
    <location>
        <begin position="322"/>
        <end position="326"/>
    </location>
    <ligand>
        <name>substrate</name>
    </ligand>
</feature>
<feature type="binding site" evidence="10">
    <location>
        <position position="371"/>
    </location>
    <ligand>
        <name>substrate</name>
    </ligand>
</feature>
<keyword evidence="9 10" id="KW-0627">Porphyrin biosynthesis</keyword>
<dbReference type="Pfam" id="PF02602">
    <property type="entry name" value="HEM4"/>
    <property type="match status" value="1"/>
</dbReference>
<dbReference type="KEGG" id="lcre:Pla8534_21130"/>
<dbReference type="PROSITE" id="PS00906">
    <property type="entry name" value="UROD_1"/>
    <property type="match status" value="1"/>
</dbReference>